<evidence type="ECO:0000313" key="1">
    <source>
        <dbReference type="EMBL" id="GAA4305335.1"/>
    </source>
</evidence>
<dbReference type="SUPFAM" id="SSF49265">
    <property type="entry name" value="Fibronectin type III"/>
    <property type="match status" value="1"/>
</dbReference>
<evidence type="ECO:0008006" key="3">
    <source>
        <dbReference type="Google" id="ProtNLM"/>
    </source>
</evidence>
<keyword evidence="2" id="KW-1185">Reference proteome</keyword>
<accession>A0ABP8FJM6</accession>
<protein>
    <recommendedName>
        <fullName evidence="3">DUF2961 domain-containing protein</fullName>
    </recommendedName>
</protein>
<organism evidence="1 2">
    <name type="scientific">Compostibacter hankyongensis</name>
    <dbReference type="NCBI Taxonomy" id="1007089"/>
    <lineage>
        <taxon>Bacteria</taxon>
        <taxon>Pseudomonadati</taxon>
        <taxon>Bacteroidota</taxon>
        <taxon>Chitinophagia</taxon>
        <taxon>Chitinophagales</taxon>
        <taxon>Chitinophagaceae</taxon>
        <taxon>Compostibacter</taxon>
    </lineage>
</organism>
<proteinExistence type="predicted"/>
<dbReference type="Gene3D" id="2.60.40.10">
    <property type="entry name" value="Immunoglobulins"/>
    <property type="match status" value="1"/>
</dbReference>
<dbReference type="Proteomes" id="UP001501207">
    <property type="component" value="Unassembled WGS sequence"/>
</dbReference>
<dbReference type="InterPro" id="IPR021345">
    <property type="entry name" value="DUF2961"/>
</dbReference>
<sequence length="915" mass="104068">MEKEHFTPGLPGMQDIAGLPFIHKEGTETRQFSSHDPSGGNNDGNFTKSYTKYIDSNGEYVIFDASGPGCLYRQQYNIWWIGRFKDPGKTHIKYYFDDESSPRIDVPINDFFGGKISPFTAPFSFLDSSFRFGNLYYPLPFRKRLKITTTYDLNRLSKDGSFYPASWYQYTYLTYAKDTDVQSWSKTSAKAPDEVIRQWENTGADPKSEDGNINLTKTVKIRAGEHATMAEIKGEGAIAGIHLYLHPYNRDLFYHTHLRIYWDNAKTAAVDLPLSSFFGSGGETYKNCEDIHTRTLKTLLYGYNGQAHTFYSYWPMPYWESARIELWNDSQTNIDSLQLNIAYKPAGARRYPRESAGYFYAKRTIAQDTGKGTFATVFRENGSGHVVGLSFYSNNYAMDGDEFTYIDGSHTAQIHGDGTEDDHNQGWGGDAYQKPLWGGLINGYQGAYRLYLNDAYIFNHDIKINYEYSYVGGHDYGGQVDAVVYYYKSALPGDLVLTDALDIGDPKSEAAHDYKISGKTWEDTKLSGYDGYERNYEYDRVRDDGYGYNGSGEFVARISPDNKGIRIRRRIYRSGNGIQRANVYVDGVKVTERPWDICTLSSAPYYQGWYDTDFEIPASYTRGKHAVRIRIEYLKGDGSGADINAFYYWIYSYSGDMPAAGNPVIKNLRVASGKDYGVRLSWETDQPGLPGRYFRIFRSSNPDFSDPEPVGSSNTYNFTDKRVLPETRYYYRIAAGPEPEQDRSQTVSIKTAALPLHATAQFLQTDTSTRENWFWKYGSEGFLAFNFSFERNARALPDYISGVEYGNFENHPGSFVSVGGLETKDTGSITLYVNDSRQHSLGVYLYDFDKKGRSQQIEISDLKGNPVAPRQVVDDFKTSRWLLYRFSGSIRIRLTNRQDQGTAVISALTFDQPNP</sequence>
<reference evidence="2" key="1">
    <citation type="journal article" date="2019" name="Int. J. Syst. Evol. Microbiol.">
        <title>The Global Catalogue of Microorganisms (GCM) 10K type strain sequencing project: providing services to taxonomists for standard genome sequencing and annotation.</title>
        <authorList>
            <consortium name="The Broad Institute Genomics Platform"/>
            <consortium name="The Broad Institute Genome Sequencing Center for Infectious Disease"/>
            <person name="Wu L."/>
            <person name="Ma J."/>
        </authorList>
    </citation>
    <scope>NUCLEOTIDE SEQUENCE [LARGE SCALE GENOMIC DNA]</scope>
    <source>
        <strain evidence="2">JCM 17664</strain>
    </source>
</reference>
<evidence type="ECO:0000313" key="2">
    <source>
        <dbReference type="Proteomes" id="UP001501207"/>
    </source>
</evidence>
<gene>
    <name evidence="1" type="ORF">GCM10023143_10540</name>
</gene>
<comment type="caution">
    <text evidence="1">The sequence shown here is derived from an EMBL/GenBank/DDBJ whole genome shotgun (WGS) entry which is preliminary data.</text>
</comment>
<dbReference type="InterPro" id="IPR036116">
    <property type="entry name" value="FN3_sf"/>
</dbReference>
<dbReference type="Gene3D" id="2.60.120.1390">
    <property type="match status" value="3"/>
</dbReference>
<dbReference type="Pfam" id="PF11175">
    <property type="entry name" value="DUF2961"/>
    <property type="match status" value="2"/>
</dbReference>
<name>A0ABP8FJM6_9BACT</name>
<dbReference type="InterPro" id="IPR013783">
    <property type="entry name" value="Ig-like_fold"/>
</dbReference>
<dbReference type="EMBL" id="BAABFN010000002">
    <property type="protein sequence ID" value="GAA4305335.1"/>
    <property type="molecule type" value="Genomic_DNA"/>
</dbReference>